<organism evidence="1 2">
    <name type="scientific">Lipomyces orientalis</name>
    <dbReference type="NCBI Taxonomy" id="1233043"/>
    <lineage>
        <taxon>Eukaryota</taxon>
        <taxon>Fungi</taxon>
        <taxon>Dikarya</taxon>
        <taxon>Ascomycota</taxon>
        <taxon>Saccharomycotina</taxon>
        <taxon>Lipomycetes</taxon>
        <taxon>Lipomycetales</taxon>
        <taxon>Lipomycetaceae</taxon>
        <taxon>Lipomyces</taxon>
    </lineage>
</organism>
<dbReference type="EMBL" id="MU970040">
    <property type="protein sequence ID" value="KAK9325515.1"/>
    <property type="molecule type" value="Genomic_DNA"/>
</dbReference>
<sequence length="567" mass="62175">MSAETLIVRHVDPATARFHQPASPTSASQHSRKSSQDIPPAVAALLAVTAIPPPRGGSKPVRRRKSQLKDDSTTQPQKSSQKPSVRRSKSTNTRTNDAFSATDSIPVRSKQSRKSSALSSHSSPSSSTRPKLGRQQPRTYPDELVELLTPPPVDSDSDSDSEVSPSSSPSKGSRAIEELNPRWGTAVSPQSTSPPQLSLSVSSTDSSPRTSPTTPFTSDLEYFPIMDSDYSDPETSTFKASSASSTVQADGPSSTASRHRKQRSESIAMYKDDPLCVALDENGACIPAMAFIPAQVQALPSTSSSIPDIIRIRSANHQQAPSRRKSQQELLDEEYARQHSSMVAKINTSLRSLKWIASSMARHQEEYMSKDEIDHLEQPRRSRSTGRQMSSYSTSRRSSATSKKRSSSSSRNQRSDSVPARTSNTEREIRYRSLSAGGVTARSSARALTMQAPLSERPTPSVLGYTAPQSSAVTPSSGTTEAEGVDEVPYIQMKTYDVQQNCLPILRPREPRMNGDFLRVLAMELEMRRHGKLSHDFYSGKARMVLAPRADYGHLDNKVRNWTPWTA</sequence>
<reference evidence="2" key="1">
    <citation type="journal article" date="2024" name="Front. Bioeng. Biotechnol.">
        <title>Genome-scale model development and genomic sequencing of the oleaginous clade Lipomyces.</title>
        <authorList>
            <person name="Czajka J.J."/>
            <person name="Han Y."/>
            <person name="Kim J."/>
            <person name="Mondo S.J."/>
            <person name="Hofstad B.A."/>
            <person name="Robles A."/>
            <person name="Haridas S."/>
            <person name="Riley R."/>
            <person name="LaButti K."/>
            <person name="Pangilinan J."/>
            <person name="Andreopoulos W."/>
            <person name="Lipzen A."/>
            <person name="Yan J."/>
            <person name="Wang M."/>
            <person name="Ng V."/>
            <person name="Grigoriev I.V."/>
            <person name="Spatafora J.W."/>
            <person name="Magnuson J.K."/>
            <person name="Baker S.E."/>
            <person name="Pomraning K.R."/>
        </authorList>
    </citation>
    <scope>NUCLEOTIDE SEQUENCE [LARGE SCALE GENOMIC DNA]</scope>
    <source>
        <strain evidence="2">CBS 10300</strain>
    </source>
</reference>
<gene>
    <name evidence="1" type="ORF">V1517DRAFT_314359</name>
</gene>
<accession>A0ACC3TXL5</accession>
<proteinExistence type="predicted"/>
<keyword evidence="2" id="KW-1185">Reference proteome</keyword>
<evidence type="ECO:0000313" key="1">
    <source>
        <dbReference type="EMBL" id="KAK9325515.1"/>
    </source>
</evidence>
<dbReference type="Proteomes" id="UP001489719">
    <property type="component" value="Unassembled WGS sequence"/>
</dbReference>
<comment type="caution">
    <text evidence="1">The sequence shown here is derived from an EMBL/GenBank/DDBJ whole genome shotgun (WGS) entry which is preliminary data.</text>
</comment>
<protein>
    <submittedName>
        <fullName evidence="1">Uncharacterized protein</fullName>
    </submittedName>
</protein>
<evidence type="ECO:0000313" key="2">
    <source>
        <dbReference type="Proteomes" id="UP001489719"/>
    </source>
</evidence>
<name>A0ACC3TXL5_9ASCO</name>